<evidence type="ECO:0000313" key="11">
    <source>
        <dbReference type="EMBL" id="KAE9636969.1"/>
    </source>
</evidence>
<dbReference type="OrthoDB" id="9805408at2"/>
<comment type="caution">
    <text evidence="11">The sequence shown here is derived from an EMBL/GenBank/DDBJ whole genome shotgun (WGS) entry which is preliminary data.</text>
</comment>
<dbReference type="PROSITE" id="PS01326">
    <property type="entry name" value="DAP_EPIMERASE"/>
    <property type="match status" value="1"/>
</dbReference>
<comment type="similarity">
    <text evidence="2 9">Belongs to the diaminopimelate epimerase family.</text>
</comment>
<feature type="binding site" evidence="9">
    <location>
        <begin position="223"/>
        <end position="224"/>
    </location>
    <ligand>
        <name>substrate</name>
    </ligand>
</feature>
<dbReference type="PANTHER" id="PTHR31689">
    <property type="entry name" value="DIAMINOPIMELATE EPIMERASE, CHLOROPLASTIC"/>
    <property type="match status" value="1"/>
</dbReference>
<gene>
    <name evidence="9" type="primary">dapF</name>
    <name evidence="11" type="ORF">GND95_00625</name>
</gene>
<evidence type="ECO:0000256" key="9">
    <source>
        <dbReference type="HAMAP-Rule" id="MF_00197"/>
    </source>
</evidence>
<evidence type="ECO:0000256" key="7">
    <source>
        <dbReference type="ARBA" id="ARBA00023235"/>
    </source>
</evidence>
<evidence type="ECO:0000256" key="8">
    <source>
        <dbReference type="ARBA" id="ARBA00051712"/>
    </source>
</evidence>
<proteinExistence type="inferred from homology"/>
<evidence type="ECO:0000256" key="10">
    <source>
        <dbReference type="PROSITE-ProRule" id="PRU10125"/>
    </source>
</evidence>
<dbReference type="RefSeq" id="WP_158738886.1">
    <property type="nucleotide sequence ID" value="NZ_WSLF01000001.1"/>
</dbReference>
<dbReference type="UniPathway" id="UPA00034">
    <property type="reaction ID" value="UER00025"/>
</dbReference>
<feature type="site" description="Could be important to modulate the pK values of the two catalytic cysteine residues" evidence="9">
    <location>
        <position position="213"/>
    </location>
</feature>
<accession>A0A7C8HG46</accession>
<dbReference type="GO" id="GO:0005829">
    <property type="term" value="C:cytosol"/>
    <property type="evidence" value="ECO:0007669"/>
    <property type="project" value="TreeGrafter"/>
</dbReference>
<dbReference type="Pfam" id="PF01678">
    <property type="entry name" value="DAP_epimerase"/>
    <property type="match status" value="2"/>
</dbReference>
<keyword evidence="5 9" id="KW-0028">Amino-acid biosynthesis</keyword>
<feature type="binding site" evidence="9">
    <location>
        <begin position="74"/>
        <end position="75"/>
    </location>
    <ligand>
        <name>substrate</name>
    </ligand>
</feature>
<comment type="caution">
    <text evidence="9">Lacks conserved residue(s) required for the propagation of feature annotation.</text>
</comment>
<keyword evidence="7 9" id="KW-0413">Isomerase</keyword>
<sequence length="288" mass="31959">MRLKFTKMQGCGNDYIYLNCMEEELANPEHLSIVLSDRHFGIGGDGIVMICKSNVADAKMRMFNIDGSEGKMCGNAIRCVGKYLYENKIVDKEELLIDTLSGIKHLKLFIKDHSVESVQVDMGRAEFTPSQIPVLLEGDRIINRETIIGNQPYRITCVSMGNPHCVVFMDDIKNIKLEELGPMFEYAPIFPERVNTEFIKVINENTLEMRVWERGSGETLACGTGACAAAVAAVENGFCKKGEDIKVKLLGGELIINYTDEVVFMTGKAQKVFEGVIDLVDGGINIAD</sequence>
<reference evidence="11 12" key="1">
    <citation type="submission" date="2019-12" db="EMBL/GenBank/DDBJ databases">
        <title>Defluviitalea raffinosedens, isolated from a biogas fermenter, genome sequencing and characterization.</title>
        <authorList>
            <person name="Rettenmaier R."/>
            <person name="Schneider M."/>
            <person name="Neuhaus K."/>
            <person name="Liebl W."/>
            <person name="Zverlov V."/>
        </authorList>
    </citation>
    <scope>NUCLEOTIDE SEQUENCE [LARGE SCALE GENOMIC DNA]</scope>
    <source>
        <strain evidence="11 12">249c-K6</strain>
    </source>
</reference>
<dbReference type="Proteomes" id="UP000483018">
    <property type="component" value="Unassembled WGS sequence"/>
</dbReference>
<name>A0A7C8HG46_9FIRM</name>
<dbReference type="EMBL" id="WSLF01000001">
    <property type="protein sequence ID" value="KAE9636969.1"/>
    <property type="molecule type" value="Genomic_DNA"/>
</dbReference>
<dbReference type="HAMAP" id="MF_00197">
    <property type="entry name" value="DAP_epimerase"/>
    <property type="match status" value="1"/>
</dbReference>
<dbReference type="InterPro" id="IPR001653">
    <property type="entry name" value="DAP_epimerase_DapF"/>
</dbReference>
<feature type="site" description="Could be important to modulate the pK values of the two catalytic cysteine residues" evidence="9">
    <location>
        <position position="164"/>
    </location>
</feature>
<evidence type="ECO:0000256" key="3">
    <source>
        <dbReference type="ARBA" id="ARBA00013080"/>
    </source>
</evidence>
<protein>
    <recommendedName>
        <fullName evidence="3 9">Diaminopimelate epimerase</fullName>
        <shortName evidence="9">DAP epimerase</shortName>
        <ecNumber evidence="3 9">5.1.1.7</ecNumber>
    </recommendedName>
    <alternativeName>
        <fullName evidence="9">PLP-independent amino acid racemase</fullName>
    </alternativeName>
</protein>
<keyword evidence="4 9" id="KW-0963">Cytoplasm</keyword>
<feature type="binding site" evidence="9">
    <location>
        <position position="162"/>
    </location>
    <ligand>
        <name>substrate</name>
    </ligand>
</feature>
<dbReference type="NCBIfam" id="TIGR00652">
    <property type="entry name" value="DapF"/>
    <property type="match status" value="1"/>
</dbReference>
<comment type="function">
    <text evidence="9">Catalyzes the stereoinversion of LL-2,6-diaminopimelate (L,L-DAP) to meso-diaminopimelate (meso-DAP), a precursor of L-lysine and an essential component of the bacterial peptidoglycan.</text>
</comment>
<dbReference type="PANTHER" id="PTHR31689:SF0">
    <property type="entry name" value="DIAMINOPIMELATE EPIMERASE"/>
    <property type="match status" value="1"/>
</dbReference>
<comment type="subunit">
    <text evidence="9">Homodimer.</text>
</comment>
<evidence type="ECO:0000256" key="6">
    <source>
        <dbReference type="ARBA" id="ARBA00023154"/>
    </source>
</evidence>
<evidence type="ECO:0000256" key="1">
    <source>
        <dbReference type="ARBA" id="ARBA00005196"/>
    </source>
</evidence>
<evidence type="ECO:0000256" key="4">
    <source>
        <dbReference type="ARBA" id="ARBA00022490"/>
    </source>
</evidence>
<dbReference type="GO" id="GO:0009089">
    <property type="term" value="P:lysine biosynthetic process via diaminopimelate"/>
    <property type="evidence" value="ECO:0007669"/>
    <property type="project" value="UniProtKB-UniRule"/>
</dbReference>
<comment type="subcellular location">
    <subcellularLocation>
        <location evidence="9">Cytoplasm</location>
    </subcellularLocation>
</comment>
<dbReference type="GO" id="GO:0008837">
    <property type="term" value="F:diaminopimelate epimerase activity"/>
    <property type="evidence" value="ECO:0007669"/>
    <property type="project" value="UniProtKB-UniRule"/>
</dbReference>
<organism evidence="11 12">
    <name type="scientific">Defluviitalea raffinosedens</name>
    <dbReference type="NCBI Taxonomy" id="1450156"/>
    <lineage>
        <taxon>Bacteria</taxon>
        <taxon>Bacillati</taxon>
        <taxon>Bacillota</taxon>
        <taxon>Clostridia</taxon>
        <taxon>Lachnospirales</taxon>
        <taxon>Defluviitaleaceae</taxon>
        <taxon>Defluviitalea</taxon>
    </lineage>
</organism>
<dbReference type="FunFam" id="3.10.310.10:FF:000004">
    <property type="entry name" value="Diaminopimelate epimerase"/>
    <property type="match status" value="1"/>
</dbReference>
<feature type="active site" evidence="10">
    <location>
        <position position="73"/>
    </location>
</feature>
<dbReference type="InterPro" id="IPR018510">
    <property type="entry name" value="DAP_epimerase_AS"/>
</dbReference>
<feature type="binding site" evidence="9">
    <location>
        <position position="195"/>
    </location>
    <ligand>
        <name>substrate</name>
    </ligand>
</feature>
<comment type="pathway">
    <text evidence="1 9">Amino-acid biosynthesis; L-lysine biosynthesis via DAP pathway; DL-2,6-diaminopimelate from LL-2,6-diaminopimelate: step 1/1.</text>
</comment>
<comment type="catalytic activity">
    <reaction evidence="8 9">
        <text>(2S,6S)-2,6-diaminopimelate = meso-2,6-diaminopimelate</text>
        <dbReference type="Rhea" id="RHEA:15393"/>
        <dbReference type="ChEBI" id="CHEBI:57609"/>
        <dbReference type="ChEBI" id="CHEBI:57791"/>
        <dbReference type="EC" id="5.1.1.7"/>
    </reaction>
</comment>
<feature type="binding site" evidence="9">
    <location>
        <position position="13"/>
    </location>
    <ligand>
        <name>substrate</name>
    </ligand>
</feature>
<evidence type="ECO:0000313" key="12">
    <source>
        <dbReference type="Proteomes" id="UP000483018"/>
    </source>
</evidence>
<dbReference type="EC" id="5.1.1.7" evidence="3 9"/>
<feature type="active site" description="Proton acceptor" evidence="9">
    <location>
        <position position="222"/>
    </location>
</feature>
<keyword evidence="12" id="KW-1185">Reference proteome</keyword>
<evidence type="ECO:0000256" key="2">
    <source>
        <dbReference type="ARBA" id="ARBA00010219"/>
    </source>
</evidence>
<keyword evidence="6 9" id="KW-0457">Lysine biosynthesis</keyword>
<feature type="active site" description="Proton donor" evidence="9">
    <location>
        <position position="73"/>
    </location>
</feature>
<dbReference type="Gene3D" id="3.10.310.10">
    <property type="entry name" value="Diaminopimelate Epimerase, Chain A, domain 1"/>
    <property type="match status" value="2"/>
</dbReference>
<evidence type="ECO:0000256" key="5">
    <source>
        <dbReference type="ARBA" id="ARBA00022605"/>
    </source>
</evidence>
<dbReference type="SUPFAM" id="SSF54506">
    <property type="entry name" value="Diaminopimelate epimerase-like"/>
    <property type="match status" value="2"/>
</dbReference>
<feature type="binding site" evidence="9">
    <location>
        <position position="64"/>
    </location>
    <ligand>
        <name>substrate</name>
    </ligand>
</feature>
<dbReference type="AlphaFoldDB" id="A0A7C8HG46"/>
<feature type="binding site" evidence="9">
    <location>
        <begin position="213"/>
        <end position="214"/>
    </location>
    <ligand>
        <name>substrate</name>
    </ligand>
</feature>